<evidence type="ECO:0000313" key="3">
    <source>
        <dbReference type="EMBL" id="RUL86176.1"/>
    </source>
</evidence>
<comment type="caution">
    <text evidence="3">The sequence shown here is derived from an EMBL/GenBank/DDBJ whole genome shotgun (WGS) entry which is preliminary data.</text>
</comment>
<dbReference type="InterPro" id="IPR029044">
    <property type="entry name" value="Nucleotide-diphossugar_trans"/>
</dbReference>
<accession>A0A432MH90</accession>
<dbReference type="Pfam" id="PF00535">
    <property type="entry name" value="Glycos_transf_2"/>
    <property type="match status" value="1"/>
</dbReference>
<gene>
    <name evidence="3" type="ORF">TsocGM_16555</name>
</gene>
<proteinExistence type="inferred from homology"/>
<feature type="domain" description="Glycosyltransferase 2-like" evidence="2">
    <location>
        <begin position="8"/>
        <end position="118"/>
    </location>
</feature>
<reference evidence="3 4" key="1">
    <citation type="submission" date="2018-12" db="EMBL/GenBank/DDBJ databases">
        <authorList>
            <person name="Toschakov S.V."/>
        </authorList>
    </citation>
    <scope>NUCLEOTIDE SEQUENCE [LARGE SCALE GENOMIC DNA]</scope>
    <source>
        <strain evidence="3 4">GM2012</strain>
    </source>
</reference>
<protein>
    <submittedName>
        <fullName evidence="3">Glycosyltransferase family 2 protein</fullName>
    </submittedName>
</protein>
<evidence type="ECO:0000259" key="2">
    <source>
        <dbReference type="Pfam" id="PF00535"/>
    </source>
</evidence>
<dbReference type="RefSeq" id="WP_126726575.1">
    <property type="nucleotide sequence ID" value="NZ_RYZH01000033.1"/>
</dbReference>
<comment type="similarity">
    <text evidence="1">Belongs to the glycosyltransferase 2 family. WaaE/KdtX subfamily.</text>
</comment>
<reference evidence="3 4" key="2">
    <citation type="submission" date="2019-01" db="EMBL/GenBank/DDBJ databases">
        <title>Tautonia sociabilis, a novel thermotolerant planctomycete of Isosphaeraceae family, isolated from a 4000 m deep subterranean habitat.</title>
        <authorList>
            <person name="Kovaleva O.L."/>
            <person name="Elcheninov A.G."/>
            <person name="Van Heerden E."/>
            <person name="Toshchakov S.V."/>
            <person name="Novikov A."/>
            <person name="Bonch-Osmolovskaya E.A."/>
            <person name="Kublanov I.V."/>
        </authorList>
    </citation>
    <scope>NUCLEOTIDE SEQUENCE [LARGE SCALE GENOMIC DNA]</scope>
    <source>
        <strain evidence="3 4">GM2012</strain>
    </source>
</reference>
<keyword evidence="3" id="KW-0808">Transferase</keyword>
<keyword evidence="4" id="KW-1185">Reference proteome</keyword>
<organism evidence="3 4">
    <name type="scientific">Tautonia sociabilis</name>
    <dbReference type="NCBI Taxonomy" id="2080755"/>
    <lineage>
        <taxon>Bacteria</taxon>
        <taxon>Pseudomonadati</taxon>
        <taxon>Planctomycetota</taxon>
        <taxon>Planctomycetia</taxon>
        <taxon>Isosphaerales</taxon>
        <taxon>Isosphaeraceae</taxon>
        <taxon>Tautonia</taxon>
    </lineage>
</organism>
<name>A0A432MH90_9BACT</name>
<dbReference type="EMBL" id="RYZH01000033">
    <property type="protein sequence ID" value="RUL86176.1"/>
    <property type="molecule type" value="Genomic_DNA"/>
</dbReference>
<dbReference type="SUPFAM" id="SSF53448">
    <property type="entry name" value="Nucleotide-diphospho-sugar transferases"/>
    <property type="match status" value="1"/>
</dbReference>
<evidence type="ECO:0000256" key="1">
    <source>
        <dbReference type="ARBA" id="ARBA00038494"/>
    </source>
</evidence>
<dbReference type="AlphaFoldDB" id="A0A432MH90"/>
<dbReference type="CDD" id="cd02511">
    <property type="entry name" value="Beta4Glucosyltransferase"/>
    <property type="match status" value="1"/>
</dbReference>
<dbReference type="GO" id="GO:0016740">
    <property type="term" value="F:transferase activity"/>
    <property type="evidence" value="ECO:0007669"/>
    <property type="project" value="UniProtKB-KW"/>
</dbReference>
<dbReference type="PANTHER" id="PTHR43630:SF2">
    <property type="entry name" value="GLYCOSYLTRANSFERASE"/>
    <property type="match status" value="1"/>
</dbReference>
<dbReference type="InterPro" id="IPR001173">
    <property type="entry name" value="Glyco_trans_2-like"/>
</dbReference>
<dbReference type="PANTHER" id="PTHR43630">
    <property type="entry name" value="POLY-BETA-1,6-N-ACETYL-D-GLUCOSAMINE SYNTHASE"/>
    <property type="match status" value="1"/>
</dbReference>
<dbReference type="Gene3D" id="3.90.550.10">
    <property type="entry name" value="Spore Coat Polysaccharide Biosynthesis Protein SpsA, Chain A"/>
    <property type="match status" value="1"/>
</dbReference>
<dbReference type="Proteomes" id="UP000280296">
    <property type="component" value="Unassembled WGS sequence"/>
</dbReference>
<sequence length="260" mass="29350">MARRPRISALIIARDEAKNLPGCLASLGWADEVVVVVDAASRDRTYQIARHRVDRVLLRPFDDFASQRNAALDAASGDWVFAIDADERATPALAAQVRAAVADRRSGHAGYRVPIRSEILGRPFGYSGTQDDRPLRLFRRGRGRWVGAVHETVALRGTIGDLSEPLRHRTIPNMNVFLYKLNKYTSLEAIEFARQGRPVRPWDLTLRPFWTFAKLYVAKQGYRDGPEGLVFCALSGVSVAVRHWKHRELIRRAEARRRAA</sequence>
<evidence type="ECO:0000313" key="4">
    <source>
        <dbReference type="Proteomes" id="UP000280296"/>
    </source>
</evidence>
<dbReference type="OrthoDB" id="9815923at2"/>